<proteinExistence type="predicted"/>
<organism evidence="4 5">
    <name type="scientific">Microbacterium flavum</name>
    <dbReference type="NCBI Taxonomy" id="415216"/>
    <lineage>
        <taxon>Bacteria</taxon>
        <taxon>Bacillati</taxon>
        <taxon>Actinomycetota</taxon>
        <taxon>Actinomycetes</taxon>
        <taxon>Micrococcales</taxon>
        <taxon>Microbacteriaceae</taxon>
        <taxon>Microbacterium</taxon>
    </lineage>
</organism>
<keyword evidence="1" id="KW-0808">Transferase</keyword>
<evidence type="ECO:0000313" key="5">
    <source>
        <dbReference type="Proteomes" id="UP000740605"/>
    </source>
</evidence>
<dbReference type="CDD" id="cd04301">
    <property type="entry name" value="NAT_SF"/>
    <property type="match status" value="1"/>
</dbReference>
<dbReference type="RefSeq" id="WP_215486658.1">
    <property type="nucleotide sequence ID" value="NZ_BAAAPJ010000003.1"/>
</dbReference>
<dbReference type="InterPro" id="IPR000182">
    <property type="entry name" value="GNAT_dom"/>
</dbReference>
<sequence>MPTIAPITSADEREWRALWEGYLRFYASEVPAEVTEMTFARLVADGVLHGAMARDDDGRAVGIVHWLFHPATWRRGEYCYLEDLFVAPDLRRGGVGSALIGHVRDQARSAGAEKVYWLTQSENSTARRLYDAVATSTGFVHYEMEI</sequence>
<dbReference type="SUPFAM" id="SSF55729">
    <property type="entry name" value="Acyl-CoA N-acyltransferases (Nat)"/>
    <property type="match status" value="1"/>
</dbReference>
<accession>A0ABS5XU10</accession>
<comment type="caution">
    <text evidence="4">The sequence shown here is derived from an EMBL/GenBank/DDBJ whole genome shotgun (WGS) entry which is preliminary data.</text>
</comment>
<keyword evidence="5" id="KW-1185">Reference proteome</keyword>
<dbReference type="InterPro" id="IPR016181">
    <property type="entry name" value="Acyl_CoA_acyltransferase"/>
</dbReference>
<keyword evidence="2" id="KW-0012">Acyltransferase</keyword>
<dbReference type="Proteomes" id="UP000740605">
    <property type="component" value="Unassembled WGS sequence"/>
</dbReference>
<evidence type="ECO:0000256" key="1">
    <source>
        <dbReference type="ARBA" id="ARBA00022679"/>
    </source>
</evidence>
<reference evidence="4 5" key="1">
    <citation type="submission" date="2021-03" db="EMBL/GenBank/DDBJ databases">
        <title>Microbacterium pauli sp. nov., isolated from microfiltered milk.</title>
        <authorList>
            <person name="Bellassi P."/>
            <person name="Fontana A."/>
            <person name="Callegari M.L."/>
            <person name="Lorenzo M."/>
            <person name="Cappa F."/>
        </authorList>
    </citation>
    <scope>NUCLEOTIDE SEQUENCE [LARGE SCALE GENOMIC DNA]</scope>
    <source>
        <strain evidence="4 5">DSM 18909</strain>
    </source>
</reference>
<dbReference type="EMBL" id="JAFLHG010000003">
    <property type="protein sequence ID" value="MBT8797421.1"/>
    <property type="molecule type" value="Genomic_DNA"/>
</dbReference>
<evidence type="ECO:0000259" key="3">
    <source>
        <dbReference type="PROSITE" id="PS51186"/>
    </source>
</evidence>
<dbReference type="Gene3D" id="3.40.630.30">
    <property type="match status" value="1"/>
</dbReference>
<evidence type="ECO:0000256" key="2">
    <source>
        <dbReference type="ARBA" id="ARBA00023315"/>
    </source>
</evidence>
<dbReference type="PANTHER" id="PTHR43877">
    <property type="entry name" value="AMINOALKYLPHOSPHONATE N-ACETYLTRANSFERASE-RELATED-RELATED"/>
    <property type="match status" value="1"/>
</dbReference>
<protein>
    <submittedName>
        <fullName evidence="4">GNAT family N-acetyltransferase</fullName>
    </submittedName>
</protein>
<dbReference type="PROSITE" id="PS51186">
    <property type="entry name" value="GNAT"/>
    <property type="match status" value="1"/>
</dbReference>
<name>A0ABS5XU10_9MICO</name>
<dbReference type="InterPro" id="IPR050832">
    <property type="entry name" value="Bact_Acetyltransf"/>
</dbReference>
<gene>
    <name evidence="4" type="ORF">J0P97_04970</name>
</gene>
<feature type="domain" description="N-acetyltransferase" evidence="3">
    <location>
        <begin position="2"/>
        <end position="146"/>
    </location>
</feature>
<dbReference type="Pfam" id="PF00583">
    <property type="entry name" value="Acetyltransf_1"/>
    <property type="match status" value="1"/>
</dbReference>
<evidence type="ECO:0000313" key="4">
    <source>
        <dbReference type="EMBL" id="MBT8797421.1"/>
    </source>
</evidence>